<dbReference type="Gene3D" id="1.10.1740.10">
    <property type="match status" value="1"/>
</dbReference>
<evidence type="ECO:0000313" key="8">
    <source>
        <dbReference type="Proteomes" id="UP000626210"/>
    </source>
</evidence>
<dbReference type="NCBIfam" id="NF009180">
    <property type="entry name" value="PRK12528.1"/>
    <property type="match status" value="1"/>
</dbReference>
<dbReference type="SUPFAM" id="SSF88659">
    <property type="entry name" value="Sigma3 and sigma4 domains of RNA polymerase sigma factors"/>
    <property type="match status" value="1"/>
</dbReference>
<dbReference type="Pfam" id="PF04542">
    <property type="entry name" value="Sigma70_r2"/>
    <property type="match status" value="1"/>
</dbReference>
<keyword evidence="3" id="KW-0731">Sigma factor</keyword>
<dbReference type="PANTHER" id="PTHR43133">
    <property type="entry name" value="RNA POLYMERASE ECF-TYPE SIGMA FACTO"/>
    <property type="match status" value="1"/>
</dbReference>
<dbReference type="InterPro" id="IPR013324">
    <property type="entry name" value="RNA_pol_sigma_r3/r4-like"/>
</dbReference>
<dbReference type="Pfam" id="PF08281">
    <property type="entry name" value="Sigma70_r4_2"/>
    <property type="match status" value="1"/>
</dbReference>
<dbReference type="InterPro" id="IPR014284">
    <property type="entry name" value="RNA_pol_sigma-70_dom"/>
</dbReference>
<dbReference type="CDD" id="cd06171">
    <property type="entry name" value="Sigma70_r4"/>
    <property type="match status" value="1"/>
</dbReference>
<sequence length="177" mass="19848">MSAAQPSLSCSKQPSIQTLYREHHGWLHGWLRRKLGDAHHAADLAQDTFVRILTACRAQELALDALREPRAYLTTVAGRVLLNHYRRLSLEQAWLAALAAQPAAFAASPEERLSILQTLNEIDALLDALPPRTRTVFLLAQLEGLSYAQIAERMDIALRTVKRHMAQAFEECLIQMA</sequence>
<organism evidence="7 8">
    <name type="scientific">Pseudorhodoferax aquiterrae</name>
    <dbReference type="NCBI Taxonomy" id="747304"/>
    <lineage>
        <taxon>Bacteria</taxon>
        <taxon>Pseudomonadati</taxon>
        <taxon>Pseudomonadota</taxon>
        <taxon>Betaproteobacteria</taxon>
        <taxon>Burkholderiales</taxon>
        <taxon>Comamonadaceae</taxon>
    </lineage>
</organism>
<keyword evidence="2" id="KW-0805">Transcription regulation</keyword>
<dbReference type="InterPro" id="IPR039425">
    <property type="entry name" value="RNA_pol_sigma-70-like"/>
</dbReference>
<dbReference type="SUPFAM" id="SSF88946">
    <property type="entry name" value="Sigma2 domain of RNA polymerase sigma factors"/>
    <property type="match status" value="1"/>
</dbReference>
<dbReference type="Proteomes" id="UP000626210">
    <property type="component" value="Unassembled WGS sequence"/>
</dbReference>
<evidence type="ECO:0000256" key="4">
    <source>
        <dbReference type="ARBA" id="ARBA00023163"/>
    </source>
</evidence>
<dbReference type="InterPro" id="IPR036388">
    <property type="entry name" value="WH-like_DNA-bd_sf"/>
</dbReference>
<proteinExistence type="inferred from homology"/>
<evidence type="ECO:0000256" key="2">
    <source>
        <dbReference type="ARBA" id="ARBA00023015"/>
    </source>
</evidence>
<keyword evidence="4" id="KW-0804">Transcription</keyword>
<feature type="domain" description="RNA polymerase sigma-70 region 2" evidence="5">
    <location>
        <begin position="19"/>
        <end position="88"/>
    </location>
</feature>
<evidence type="ECO:0000313" key="7">
    <source>
        <dbReference type="EMBL" id="GHC97388.1"/>
    </source>
</evidence>
<evidence type="ECO:0000259" key="6">
    <source>
        <dbReference type="Pfam" id="PF08281"/>
    </source>
</evidence>
<accession>A0ABQ3G8L2</accession>
<reference evidence="8" key="1">
    <citation type="journal article" date="2019" name="Int. J. Syst. Evol. Microbiol.">
        <title>The Global Catalogue of Microorganisms (GCM) 10K type strain sequencing project: providing services to taxonomists for standard genome sequencing and annotation.</title>
        <authorList>
            <consortium name="The Broad Institute Genomics Platform"/>
            <consortium name="The Broad Institute Genome Sequencing Center for Infectious Disease"/>
            <person name="Wu L."/>
            <person name="Ma J."/>
        </authorList>
    </citation>
    <scope>NUCLEOTIDE SEQUENCE [LARGE SCALE GENOMIC DNA]</scope>
    <source>
        <strain evidence="8">KCTC 23314</strain>
    </source>
</reference>
<comment type="similarity">
    <text evidence="1">Belongs to the sigma-70 factor family. ECF subfamily.</text>
</comment>
<dbReference type="NCBIfam" id="TIGR02937">
    <property type="entry name" value="sigma70-ECF"/>
    <property type="match status" value="1"/>
</dbReference>
<dbReference type="Gene3D" id="1.10.10.10">
    <property type="entry name" value="Winged helix-like DNA-binding domain superfamily/Winged helix DNA-binding domain"/>
    <property type="match status" value="1"/>
</dbReference>
<dbReference type="InterPro" id="IPR013325">
    <property type="entry name" value="RNA_pol_sigma_r2"/>
</dbReference>
<comment type="caution">
    <text evidence="7">The sequence shown here is derived from an EMBL/GenBank/DDBJ whole genome shotgun (WGS) entry which is preliminary data.</text>
</comment>
<dbReference type="EMBL" id="BMYK01000024">
    <property type="protein sequence ID" value="GHC97388.1"/>
    <property type="molecule type" value="Genomic_DNA"/>
</dbReference>
<dbReference type="RefSeq" id="WP_189689799.1">
    <property type="nucleotide sequence ID" value="NZ_BMYK01000024.1"/>
</dbReference>
<dbReference type="InterPro" id="IPR013249">
    <property type="entry name" value="RNA_pol_sigma70_r4_t2"/>
</dbReference>
<evidence type="ECO:0000256" key="1">
    <source>
        <dbReference type="ARBA" id="ARBA00010641"/>
    </source>
</evidence>
<feature type="domain" description="RNA polymerase sigma factor 70 region 4 type 2" evidence="6">
    <location>
        <begin position="120"/>
        <end position="172"/>
    </location>
</feature>
<keyword evidence="8" id="KW-1185">Reference proteome</keyword>
<dbReference type="PANTHER" id="PTHR43133:SF63">
    <property type="entry name" value="RNA POLYMERASE SIGMA FACTOR FECI-RELATED"/>
    <property type="match status" value="1"/>
</dbReference>
<name>A0ABQ3G8L2_9BURK</name>
<protein>
    <submittedName>
        <fullName evidence="7">RNA polymerase sigma factor</fullName>
    </submittedName>
</protein>
<dbReference type="InterPro" id="IPR007627">
    <property type="entry name" value="RNA_pol_sigma70_r2"/>
</dbReference>
<evidence type="ECO:0000259" key="5">
    <source>
        <dbReference type="Pfam" id="PF04542"/>
    </source>
</evidence>
<gene>
    <name evidence="7" type="primary">hurI</name>
    <name evidence="7" type="ORF">GCM10007320_52100</name>
</gene>
<evidence type="ECO:0000256" key="3">
    <source>
        <dbReference type="ARBA" id="ARBA00023082"/>
    </source>
</evidence>